<sequence>MCRIGLYATLNELNSFREFLYSFVEGSANDFVLDSIKKGRRSHNHGWGYAYVYKYLNDLGVMFYKTSAPITSNMPRKIVSLPKHFNWLVMLMHSRLTSGEPIDVSNSHPYHVHIPGKLSLWLAHNGSVKKDFIARELSMLGIVNMYSDTYFLSQWIATNISKPDINAFEDAIKHLIDLNIVETSLNLVAIVMDENNKRVFGAAVNYVVGKGLETYDYYKLYKVVVDRKTIIIASSTISLYMQRIFGFNVSELENRELVFVEPIDNELNITKRILG</sequence>
<dbReference type="InterPro" id="IPR029055">
    <property type="entry name" value="Ntn_hydrolases_N"/>
</dbReference>
<dbReference type="Gene3D" id="3.60.20.10">
    <property type="entry name" value="Glutamine Phosphoribosylpyrophosphate, subunit 1, domain 1"/>
    <property type="match status" value="1"/>
</dbReference>
<name>A0A7J2U4I5_9CREN</name>
<accession>A0A7J2U4I5</accession>
<dbReference type="SUPFAM" id="SSF56235">
    <property type="entry name" value="N-terminal nucleophile aminohydrolases (Ntn hydrolases)"/>
    <property type="match status" value="1"/>
</dbReference>
<organism evidence="1">
    <name type="scientific">Ignisphaera aggregans</name>
    <dbReference type="NCBI Taxonomy" id="334771"/>
    <lineage>
        <taxon>Archaea</taxon>
        <taxon>Thermoproteota</taxon>
        <taxon>Thermoprotei</taxon>
        <taxon>Desulfurococcales</taxon>
        <taxon>Desulfurococcaceae</taxon>
        <taxon>Ignisphaera</taxon>
    </lineage>
</organism>
<dbReference type="PANTHER" id="PTHR42824">
    <property type="entry name" value="GLUTAMINE AMIDOTRANSFERASE"/>
    <property type="match status" value="1"/>
</dbReference>
<dbReference type="AlphaFoldDB" id="A0A7J2U4I5"/>
<proteinExistence type="predicted"/>
<dbReference type="EMBL" id="DSEU01000059">
    <property type="protein sequence ID" value="HEM67641.1"/>
    <property type="molecule type" value="Genomic_DNA"/>
</dbReference>
<gene>
    <name evidence="1" type="ORF">ENO26_08810</name>
</gene>
<comment type="caution">
    <text evidence="1">The sequence shown here is derived from an EMBL/GenBank/DDBJ whole genome shotgun (WGS) entry which is preliminary data.</text>
</comment>
<evidence type="ECO:0008006" key="2">
    <source>
        <dbReference type="Google" id="ProtNLM"/>
    </source>
</evidence>
<dbReference type="PANTHER" id="PTHR42824:SF1">
    <property type="entry name" value="GLUTAMINE AMIDOTRANSFERASE YAFJ-RELATED"/>
    <property type="match status" value="1"/>
</dbReference>
<evidence type="ECO:0000313" key="1">
    <source>
        <dbReference type="EMBL" id="HEM67641.1"/>
    </source>
</evidence>
<reference evidence="1" key="1">
    <citation type="journal article" date="2020" name="mSystems">
        <title>Genome- and Community-Level Interaction Insights into Carbon Utilization and Element Cycling Functions of Hydrothermarchaeota in Hydrothermal Sediment.</title>
        <authorList>
            <person name="Zhou Z."/>
            <person name="Liu Y."/>
            <person name="Xu W."/>
            <person name="Pan J."/>
            <person name="Luo Z.H."/>
            <person name="Li M."/>
        </authorList>
    </citation>
    <scope>NUCLEOTIDE SEQUENCE [LARGE SCALE GENOMIC DNA]</scope>
    <source>
        <strain evidence="1">SpSt-125</strain>
    </source>
</reference>
<protein>
    <recommendedName>
        <fullName evidence="2">Glutamine amidotransferase type-2 domain-containing protein</fullName>
    </recommendedName>
</protein>